<evidence type="ECO:0000313" key="2">
    <source>
        <dbReference type="Proteomes" id="UP000199283"/>
    </source>
</evidence>
<accession>A0A1H7FK82</accession>
<dbReference type="Proteomes" id="UP000199283">
    <property type="component" value="Unassembled WGS sequence"/>
</dbReference>
<dbReference type="AlphaFoldDB" id="A0A1H7FK82"/>
<dbReference type="RefSeq" id="WP_092758833.1">
    <property type="nucleotide sequence ID" value="NZ_FNZQ01000001.1"/>
</dbReference>
<dbReference type="STRING" id="188906.SAMN04488526_0143"/>
<name>A0A1H7FK82_9RHOB</name>
<protein>
    <submittedName>
        <fullName evidence="1">Uncharacterized protein</fullName>
    </submittedName>
</protein>
<proteinExistence type="predicted"/>
<organism evidence="1 2">
    <name type="scientific">Jannaschia helgolandensis</name>
    <dbReference type="NCBI Taxonomy" id="188906"/>
    <lineage>
        <taxon>Bacteria</taxon>
        <taxon>Pseudomonadati</taxon>
        <taxon>Pseudomonadota</taxon>
        <taxon>Alphaproteobacteria</taxon>
        <taxon>Rhodobacterales</taxon>
        <taxon>Roseobacteraceae</taxon>
        <taxon>Jannaschia</taxon>
    </lineage>
</organism>
<sequence>MTLKEDLVRDHVGLQENRQARRYFAKFERILDNLPRIAGEMEARGKLDRVELAAVSTHLTALNRTFRALSHKYLMTGRDTGVFLGSLTVDRHASGFPVLRELLSMASDAAQAADALTRLPAADDLKEAMIATIVGERRIPTDLQYAMSQRLYLDELRNGDLFWPRNDVQIETLATEDARYLLHWSAWDGQRNLPVIWLMQIEDNGRRPLPQDFARLARVQGHLMAQALPDLKLVTVAKGFDDDFEGLHPKRLLRLTVGPMYSSAFTLQTEGLGAVLEAARAPAGEDWALAWTLETLKSKRVEKEKAGWFSTVDKQVWDLPGLEGPEAGATHTERAAILPERVYQAMTETAAAGFSDVIKYVVGGGRLWRAEE</sequence>
<dbReference type="OrthoDB" id="6140227at2"/>
<evidence type="ECO:0000313" key="1">
    <source>
        <dbReference type="EMBL" id="SEK26506.1"/>
    </source>
</evidence>
<gene>
    <name evidence="1" type="ORF">SAMN04488526_0143</name>
</gene>
<dbReference type="EMBL" id="FNZQ01000001">
    <property type="protein sequence ID" value="SEK26506.1"/>
    <property type="molecule type" value="Genomic_DNA"/>
</dbReference>
<reference evidence="1 2" key="1">
    <citation type="submission" date="2016-10" db="EMBL/GenBank/DDBJ databases">
        <authorList>
            <person name="de Groot N.N."/>
        </authorList>
    </citation>
    <scope>NUCLEOTIDE SEQUENCE [LARGE SCALE GENOMIC DNA]</scope>
    <source>
        <strain evidence="1 2">DSM 14858</strain>
    </source>
</reference>
<keyword evidence="2" id="KW-1185">Reference proteome</keyword>